<sequence length="161" mass="18937">MFLFFKSFLLFIVALQSSFQESVPLKPAEEYMCKLSLTFKTRSSEPNKVANFNETFAEREKRTSTTPLPYLKINLNLIKLQPEEFRLHVLTKDRIFKNKKITEGEVVELDLGYTDDIKDGISPREYTIILLSKDKKRISRIDIRFEESGDFFVNEEKRGRI</sequence>
<proteinExistence type="predicted"/>
<evidence type="ECO:0000313" key="2">
    <source>
        <dbReference type="Proteomes" id="UP000288227"/>
    </source>
</evidence>
<dbReference type="EMBL" id="BHXQ01000001">
    <property type="protein sequence ID" value="GCC50256.1"/>
    <property type="molecule type" value="Genomic_DNA"/>
</dbReference>
<reference evidence="1 2" key="1">
    <citation type="submission" date="2018-11" db="EMBL/GenBank/DDBJ databases">
        <title>Chryseotalea sanarue gen. nov., sp., nov., a member of the family Cytophagaceae, isolated from a brackish lake in Hamamatsu Japan.</title>
        <authorList>
            <person name="Maejima Y."/>
            <person name="Iino T."/>
            <person name="Muraguchi Y."/>
            <person name="Fukuda K."/>
            <person name="Ohkuma M."/>
            <person name="Moriuchi R."/>
            <person name="Dohra H."/>
            <person name="Kimbara K."/>
            <person name="Shintani M."/>
        </authorList>
    </citation>
    <scope>NUCLEOTIDE SEQUENCE [LARGE SCALE GENOMIC DNA]</scope>
    <source>
        <strain evidence="1 2">Ys</strain>
    </source>
</reference>
<dbReference type="OrthoDB" id="979631at2"/>
<protein>
    <submittedName>
        <fullName evidence="1">Uncharacterized protein</fullName>
    </submittedName>
</protein>
<accession>A0A401U632</accession>
<dbReference type="Proteomes" id="UP000288227">
    <property type="component" value="Unassembled WGS sequence"/>
</dbReference>
<organism evidence="1 2">
    <name type="scientific">Chryseotalea sanaruensis</name>
    <dbReference type="NCBI Taxonomy" id="2482724"/>
    <lineage>
        <taxon>Bacteria</taxon>
        <taxon>Pseudomonadati</taxon>
        <taxon>Bacteroidota</taxon>
        <taxon>Cytophagia</taxon>
        <taxon>Cytophagales</taxon>
        <taxon>Chryseotaleaceae</taxon>
        <taxon>Chryseotalea</taxon>
    </lineage>
</organism>
<gene>
    <name evidence="1" type="ORF">SanaruYs_04710</name>
</gene>
<comment type="caution">
    <text evidence="1">The sequence shown here is derived from an EMBL/GenBank/DDBJ whole genome shotgun (WGS) entry which is preliminary data.</text>
</comment>
<dbReference type="AlphaFoldDB" id="A0A401U632"/>
<name>A0A401U632_9BACT</name>
<dbReference type="RefSeq" id="WP_127120903.1">
    <property type="nucleotide sequence ID" value="NZ_BHXQ01000001.1"/>
</dbReference>
<keyword evidence="2" id="KW-1185">Reference proteome</keyword>
<evidence type="ECO:0000313" key="1">
    <source>
        <dbReference type="EMBL" id="GCC50256.1"/>
    </source>
</evidence>